<evidence type="ECO:0000313" key="2">
    <source>
        <dbReference type="Ensembl" id="ENSTGUP00000027861.1"/>
    </source>
</evidence>
<feature type="signal peptide" evidence="1">
    <location>
        <begin position="1"/>
        <end position="26"/>
    </location>
</feature>
<proteinExistence type="predicted"/>
<evidence type="ECO:0008006" key="4">
    <source>
        <dbReference type="Google" id="ProtNLM"/>
    </source>
</evidence>
<keyword evidence="1" id="KW-0732">Signal</keyword>
<evidence type="ECO:0000313" key="3">
    <source>
        <dbReference type="Proteomes" id="UP000007754"/>
    </source>
</evidence>
<organism evidence="2 3">
    <name type="scientific">Taeniopygia guttata</name>
    <name type="common">Zebra finch</name>
    <name type="synonym">Poephila guttata</name>
    <dbReference type="NCBI Taxonomy" id="59729"/>
    <lineage>
        <taxon>Eukaryota</taxon>
        <taxon>Metazoa</taxon>
        <taxon>Chordata</taxon>
        <taxon>Craniata</taxon>
        <taxon>Vertebrata</taxon>
        <taxon>Euteleostomi</taxon>
        <taxon>Archelosauria</taxon>
        <taxon>Archosauria</taxon>
        <taxon>Dinosauria</taxon>
        <taxon>Saurischia</taxon>
        <taxon>Theropoda</taxon>
        <taxon>Coelurosauria</taxon>
        <taxon>Aves</taxon>
        <taxon>Neognathae</taxon>
        <taxon>Neoaves</taxon>
        <taxon>Telluraves</taxon>
        <taxon>Australaves</taxon>
        <taxon>Passeriformes</taxon>
        <taxon>Passeroidea</taxon>
        <taxon>Estrildidae</taxon>
        <taxon>Estrildinae</taxon>
        <taxon>Taeniopygia</taxon>
    </lineage>
</organism>
<reference evidence="2" key="2">
    <citation type="submission" date="2025-08" db="UniProtKB">
        <authorList>
            <consortium name="Ensembl"/>
        </authorList>
    </citation>
    <scope>IDENTIFICATION</scope>
</reference>
<reference evidence="2" key="3">
    <citation type="submission" date="2025-09" db="UniProtKB">
        <authorList>
            <consortium name="Ensembl"/>
        </authorList>
    </citation>
    <scope>IDENTIFICATION</scope>
</reference>
<evidence type="ECO:0000256" key="1">
    <source>
        <dbReference type="SAM" id="SignalP"/>
    </source>
</evidence>
<dbReference type="InParanoid" id="A0A674GZY1"/>
<protein>
    <recommendedName>
        <fullName evidence="4">Secreted protein</fullName>
    </recommendedName>
</protein>
<dbReference type="Ensembl" id="ENSTGUT00000039675.1">
    <property type="protein sequence ID" value="ENSTGUP00000027861.1"/>
    <property type="gene ID" value="ENSTGUG00000025881.1"/>
</dbReference>
<reference evidence="2 3" key="1">
    <citation type="journal article" date="2010" name="Nature">
        <title>The genome of a songbird.</title>
        <authorList>
            <person name="Warren W.C."/>
            <person name="Clayton D.F."/>
            <person name="Ellegren H."/>
            <person name="Arnold A.P."/>
            <person name="Hillier L.W."/>
            <person name="Kunstner A."/>
            <person name="Searle S."/>
            <person name="White S."/>
            <person name="Vilella A.J."/>
            <person name="Fairley S."/>
            <person name="Heger A."/>
            <person name="Kong L."/>
            <person name="Ponting C.P."/>
            <person name="Jarvis E.D."/>
            <person name="Mello C.V."/>
            <person name="Minx P."/>
            <person name="Lovell P."/>
            <person name="Velho T.A."/>
            <person name="Ferris M."/>
            <person name="Balakrishnan C.N."/>
            <person name="Sinha S."/>
            <person name="Blatti C."/>
            <person name="London S.E."/>
            <person name="Li Y."/>
            <person name="Lin Y.C."/>
            <person name="George J."/>
            <person name="Sweedler J."/>
            <person name="Southey B."/>
            <person name="Gunaratne P."/>
            <person name="Watson M."/>
            <person name="Nam K."/>
            <person name="Backstrom N."/>
            <person name="Smeds L."/>
            <person name="Nabholz B."/>
            <person name="Itoh Y."/>
            <person name="Whitney O."/>
            <person name="Pfenning A.R."/>
            <person name="Howard J."/>
            <person name="Volker M."/>
            <person name="Skinner B.M."/>
            <person name="Griffin D.K."/>
            <person name="Ye L."/>
            <person name="McLaren W.M."/>
            <person name="Flicek P."/>
            <person name="Quesada V."/>
            <person name="Velasco G."/>
            <person name="Lopez-Otin C."/>
            <person name="Puente X.S."/>
            <person name="Olender T."/>
            <person name="Lancet D."/>
            <person name="Smit A.F."/>
            <person name="Hubley R."/>
            <person name="Konkel M.K."/>
            <person name="Walker J.A."/>
            <person name="Batzer M.A."/>
            <person name="Gu W."/>
            <person name="Pollock D.D."/>
            <person name="Chen L."/>
            <person name="Cheng Z."/>
            <person name="Eichler E.E."/>
            <person name="Stapley J."/>
            <person name="Slate J."/>
            <person name="Ekblom R."/>
            <person name="Birkhead T."/>
            <person name="Burke T."/>
            <person name="Burt D."/>
            <person name="Scharff C."/>
            <person name="Adam I."/>
            <person name="Richard H."/>
            <person name="Sultan M."/>
            <person name="Soldatov A."/>
            <person name="Lehrach H."/>
            <person name="Edwards S.V."/>
            <person name="Yang S.P."/>
            <person name="Li X."/>
            <person name="Graves T."/>
            <person name="Fulton L."/>
            <person name="Nelson J."/>
            <person name="Chinwalla A."/>
            <person name="Hou S."/>
            <person name="Mardis E.R."/>
            <person name="Wilson R.K."/>
        </authorList>
    </citation>
    <scope>NUCLEOTIDE SEQUENCE [LARGE SCALE GENOMIC DNA]</scope>
</reference>
<feature type="chain" id="PRO_5025512605" description="Secreted protein" evidence="1">
    <location>
        <begin position="27"/>
        <end position="112"/>
    </location>
</feature>
<dbReference type="AlphaFoldDB" id="A0A674GZY1"/>
<keyword evidence="3" id="KW-1185">Reference proteome</keyword>
<sequence>SNCCYLQLLVVVLELVVLLLCCPCPAVQIPGVCLCGMGTCPSHGQYLCLLYPVRQDHGGSQGRREEAQGPKWSLWGAGGMNFYTSNCSICARGACAGEAAEEAEPPGNAPLG</sequence>
<name>A0A674GZY1_TAEGU</name>
<accession>A0A674GZY1</accession>
<dbReference type="Proteomes" id="UP000007754">
    <property type="component" value="Chromosome 20"/>
</dbReference>